<gene>
    <name evidence="10" type="ORF">OKIOD_LOCUS3121</name>
</gene>
<keyword evidence="3 7" id="KW-0547">Nucleotide-binding</keyword>
<proteinExistence type="predicted"/>
<feature type="compositionally biased region" description="Polar residues" evidence="8">
    <location>
        <begin position="355"/>
        <end position="364"/>
    </location>
</feature>
<feature type="region of interest" description="Disordered" evidence="8">
    <location>
        <begin position="173"/>
        <end position="195"/>
    </location>
</feature>
<protein>
    <submittedName>
        <fullName evidence="10">Oidioi.mRNA.OKI2018_I69.PAR.g11563.t1.cds</fullName>
    </submittedName>
</protein>
<evidence type="ECO:0000256" key="6">
    <source>
        <dbReference type="ARBA" id="ARBA00023328"/>
    </source>
</evidence>
<keyword evidence="4" id="KW-0995">Kinetochore</keyword>
<evidence type="ECO:0000313" key="11">
    <source>
        <dbReference type="Proteomes" id="UP001158576"/>
    </source>
</evidence>
<dbReference type="SUPFAM" id="SSF56112">
    <property type="entry name" value="Protein kinase-like (PK-like)"/>
    <property type="match status" value="1"/>
</dbReference>
<evidence type="ECO:0000256" key="7">
    <source>
        <dbReference type="PROSITE-ProRule" id="PRU10141"/>
    </source>
</evidence>
<feature type="region of interest" description="Disordered" evidence="8">
    <location>
        <begin position="499"/>
        <end position="518"/>
    </location>
</feature>
<evidence type="ECO:0000256" key="4">
    <source>
        <dbReference type="ARBA" id="ARBA00022838"/>
    </source>
</evidence>
<evidence type="ECO:0000259" key="9">
    <source>
        <dbReference type="PROSITE" id="PS50011"/>
    </source>
</evidence>
<evidence type="ECO:0000256" key="8">
    <source>
        <dbReference type="SAM" id="MobiDB-lite"/>
    </source>
</evidence>
<dbReference type="PROSITE" id="PS00108">
    <property type="entry name" value="PROTEIN_KINASE_ST"/>
    <property type="match status" value="1"/>
</dbReference>
<sequence>MNNKENVSTEKNDWIDRIKDVERQKKCFKDKQDVFQEIMFEFLRSKTIDKNDKDMLTFFTDRIRYISAPKKFYELMCSNDIFTECARFWILWSLLSDDTHFWSKENNITSLGTAHEDQKIVKMYQEKKITSFTGEEISSIEELKAKKWADQREANALQLKIAELENQLIRKNQQERQSLPSPTVPPPQNDRPKQADSLLSKDSFNIETPAIPKIHETCSGGGFTENLSQPINLPSQESIQKRLEQPSSSTEFTQPTISDASSLLTPLQKKPKQKLEIFQEEDTLVFNSQAPQATQEISQALSCLTPVQKPNRNPIQIFETTGTEALTPVSKPIPKPFADDSSIDLGPKTLDKTKGTQPMTTPINLRQGKNIGLTPQQQNPQMSGFTEQLRTDCPSLSFTPTRQGEEFKKPTQTFNLEKTPERSDALKRDSRHLTPLGNRFRPEQPTSVGSDTRPPITPTGIVNNVNEMVNNFFAPTMALTPNNKRRSVKIQRKQSTNDFMNMFTNPLGGTTTDDDTPEPERLPAVQKKKISVPKFDDDTLAIMNSPGVNQNAAAMLEAFDQSLNKTEGVMSETQRIKSEQEMTFGFAKVDPTIIMFAGKTTDFNSMKTGVFEPPSASTRCVRLSRSVAEAKGPLNPWSKQFVDMQMDEMDIAIDSKESKFLPKMPVHVQGHEFKHQEMVGEGNFAKVYRYESATGGDVAVKVQKESEPWEYAILAEVQDLLKGTPAEESILKLIHFTKYPNCGVMVTPYYVNGTLLSLCGQAKPLLSTRAVSMKPFILFFAAQLTALLVELHGKDIIHGDFKPDNVMLLPIDDFESAFGENKNIQGVCLIDWGRSINCGVYSGAFKGKCYTSGFMCAQMVKNEPWRFQVDLYALAMSLYIVMFGDYANVDHDPILTKSKLSTLTIPRHFDRRVWPEIFNSLMNYDSLENPVDLLQEKRDYFANEYNALSPREKENFKDHYLRHLENSA</sequence>
<dbReference type="EMBL" id="OU015568">
    <property type="protein sequence ID" value="CAG5087522.1"/>
    <property type="molecule type" value="Genomic_DNA"/>
</dbReference>
<dbReference type="SMART" id="SM00220">
    <property type="entry name" value="S_TKc"/>
    <property type="match status" value="1"/>
</dbReference>
<keyword evidence="5 7" id="KW-0067">ATP-binding</keyword>
<evidence type="ECO:0000256" key="2">
    <source>
        <dbReference type="ARBA" id="ARBA00022454"/>
    </source>
</evidence>
<comment type="subcellular location">
    <subcellularLocation>
        <location evidence="1">Chromosome</location>
        <location evidence="1">Centromere</location>
        <location evidence="1">Kinetochore</location>
    </subcellularLocation>
</comment>
<feature type="domain" description="Protein kinase" evidence="9">
    <location>
        <begin position="673"/>
        <end position="966"/>
    </location>
</feature>
<keyword evidence="2" id="KW-0158">Chromosome</keyword>
<feature type="compositionally biased region" description="Polar residues" evidence="8">
    <location>
        <begin position="499"/>
        <end position="509"/>
    </location>
</feature>
<evidence type="ECO:0000256" key="5">
    <source>
        <dbReference type="ARBA" id="ARBA00022840"/>
    </source>
</evidence>
<organism evidence="10 11">
    <name type="scientific">Oikopleura dioica</name>
    <name type="common">Tunicate</name>
    <dbReference type="NCBI Taxonomy" id="34765"/>
    <lineage>
        <taxon>Eukaryota</taxon>
        <taxon>Metazoa</taxon>
        <taxon>Chordata</taxon>
        <taxon>Tunicata</taxon>
        <taxon>Appendicularia</taxon>
        <taxon>Copelata</taxon>
        <taxon>Oikopleuridae</taxon>
        <taxon>Oikopleura</taxon>
    </lineage>
</organism>
<feature type="region of interest" description="Disordered" evidence="8">
    <location>
        <begin position="410"/>
        <end position="456"/>
    </location>
</feature>
<dbReference type="Gene3D" id="1.25.40.430">
    <property type="match status" value="1"/>
</dbReference>
<reference evidence="10 11" key="1">
    <citation type="submission" date="2021-04" db="EMBL/GenBank/DDBJ databases">
        <authorList>
            <person name="Bliznina A."/>
        </authorList>
    </citation>
    <scope>NUCLEOTIDE SEQUENCE [LARGE SCALE GENOMIC DNA]</scope>
</reference>
<evidence type="ECO:0000256" key="1">
    <source>
        <dbReference type="ARBA" id="ARBA00004629"/>
    </source>
</evidence>
<keyword evidence="6" id="KW-0137">Centromere</keyword>
<feature type="compositionally biased region" description="Basic and acidic residues" evidence="8">
    <location>
        <begin position="418"/>
        <end position="432"/>
    </location>
</feature>
<dbReference type="PANTHER" id="PTHR14030">
    <property type="entry name" value="MITOTIC CHECKPOINT SERINE/THREONINE-PROTEIN KINASE BUB1"/>
    <property type="match status" value="1"/>
</dbReference>
<feature type="region of interest" description="Disordered" evidence="8">
    <location>
        <begin position="326"/>
        <end position="371"/>
    </location>
</feature>
<feature type="binding site" evidence="7">
    <location>
        <position position="701"/>
    </location>
    <ligand>
        <name>ATP</name>
        <dbReference type="ChEBI" id="CHEBI:30616"/>
    </ligand>
</feature>
<dbReference type="Proteomes" id="UP001158576">
    <property type="component" value="Chromosome PAR"/>
</dbReference>
<dbReference type="PROSITE" id="PS50011">
    <property type="entry name" value="PROTEIN_KINASE_DOM"/>
    <property type="match status" value="1"/>
</dbReference>
<dbReference type="InterPro" id="IPR017441">
    <property type="entry name" value="Protein_kinase_ATP_BS"/>
</dbReference>
<dbReference type="InterPro" id="IPR008271">
    <property type="entry name" value="Ser/Thr_kinase_AS"/>
</dbReference>
<dbReference type="InterPro" id="IPR011009">
    <property type="entry name" value="Kinase-like_dom_sf"/>
</dbReference>
<dbReference type="InterPro" id="IPR015661">
    <property type="entry name" value="Bub1/Mad3"/>
</dbReference>
<dbReference type="PANTHER" id="PTHR14030:SF4">
    <property type="entry name" value="BUB1 KINASE, ISOFORM A-RELATED"/>
    <property type="match status" value="1"/>
</dbReference>
<dbReference type="Gene3D" id="1.10.510.10">
    <property type="entry name" value="Transferase(Phosphotransferase) domain 1"/>
    <property type="match status" value="1"/>
</dbReference>
<name>A0ABN7S2M4_OIKDI</name>
<evidence type="ECO:0000313" key="10">
    <source>
        <dbReference type="EMBL" id="CAG5087522.1"/>
    </source>
</evidence>
<accession>A0ABN7S2M4</accession>
<evidence type="ECO:0000256" key="3">
    <source>
        <dbReference type="ARBA" id="ARBA00022741"/>
    </source>
</evidence>
<dbReference type="Pfam" id="PF00069">
    <property type="entry name" value="Pkinase"/>
    <property type="match status" value="1"/>
</dbReference>
<dbReference type="PROSITE" id="PS00107">
    <property type="entry name" value="PROTEIN_KINASE_ATP"/>
    <property type="match status" value="1"/>
</dbReference>
<dbReference type="InterPro" id="IPR000719">
    <property type="entry name" value="Prot_kinase_dom"/>
</dbReference>
<keyword evidence="11" id="KW-1185">Reference proteome</keyword>